<evidence type="ECO:0000259" key="2">
    <source>
        <dbReference type="Pfam" id="PF20415"/>
    </source>
</evidence>
<evidence type="ECO:0000313" key="4">
    <source>
        <dbReference type="Proteomes" id="UP000284706"/>
    </source>
</evidence>
<comment type="caution">
    <text evidence="3">The sequence shown here is derived from an EMBL/GenBank/DDBJ whole genome shotgun (WGS) entry which is preliminary data.</text>
</comment>
<keyword evidence="4" id="KW-1185">Reference proteome</keyword>
<dbReference type="Proteomes" id="UP000284706">
    <property type="component" value="Unassembled WGS sequence"/>
</dbReference>
<dbReference type="InParanoid" id="A0A409Y2W2"/>
<accession>A0A409Y2W2</accession>
<dbReference type="AlphaFoldDB" id="A0A409Y2W2"/>
<dbReference type="Pfam" id="PF20415">
    <property type="entry name" value="DUF6699"/>
    <property type="match status" value="1"/>
</dbReference>
<proteinExistence type="predicted"/>
<feature type="domain" description="DUF6699" evidence="2">
    <location>
        <begin position="104"/>
        <end position="210"/>
    </location>
</feature>
<gene>
    <name evidence="3" type="ORF">CVT26_006564</name>
</gene>
<dbReference type="InterPro" id="IPR046522">
    <property type="entry name" value="DUF6699"/>
</dbReference>
<feature type="compositionally biased region" description="Low complexity" evidence="1">
    <location>
        <begin position="44"/>
        <end position="55"/>
    </location>
</feature>
<name>A0A409Y2W2_9AGAR</name>
<feature type="region of interest" description="Disordered" evidence="1">
    <location>
        <begin position="28"/>
        <end position="75"/>
    </location>
</feature>
<sequence length="226" mass="25667">MSATTYAASDDIRRRRVRFIDGDEVYGHTVVARSPSQSPPSSTPSPTMSHTTESSEGPSTPYFQTLPLPHAPPTNNLPWSRDIPLMSEELTASFQEPWRFFEQPRDRFWDTFNATANGLQQITLFVEGFPSPFLAEHPTSDKPVQIGDVYRAIAKYLRTAISENDEEYSGLTEQAKAKVMQNFFLRQSTNPNSVLERRDLLLERQVLKRIVPISNGTAWRVQFAET</sequence>
<reference evidence="3 4" key="1">
    <citation type="journal article" date="2018" name="Evol. Lett.">
        <title>Horizontal gene cluster transfer increased hallucinogenic mushroom diversity.</title>
        <authorList>
            <person name="Reynolds H.T."/>
            <person name="Vijayakumar V."/>
            <person name="Gluck-Thaler E."/>
            <person name="Korotkin H.B."/>
            <person name="Matheny P.B."/>
            <person name="Slot J.C."/>
        </authorList>
    </citation>
    <scope>NUCLEOTIDE SEQUENCE [LARGE SCALE GENOMIC DNA]</scope>
    <source>
        <strain evidence="3 4">SRW20</strain>
    </source>
</reference>
<organism evidence="3 4">
    <name type="scientific">Gymnopilus dilepis</name>
    <dbReference type="NCBI Taxonomy" id="231916"/>
    <lineage>
        <taxon>Eukaryota</taxon>
        <taxon>Fungi</taxon>
        <taxon>Dikarya</taxon>
        <taxon>Basidiomycota</taxon>
        <taxon>Agaricomycotina</taxon>
        <taxon>Agaricomycetes</taxon>
        <taxon>Agaricomycetidae</taxon>
        <taxon>Agaricales</taxon>
        <taxon>Agaricineae</taxon>
        <taxon>Hymenogastraceae</taxon>
        <taxon>Gymnopilus</taxon>
    </lineage>
</organism>
<evidence type="ECO:0000256" key="1">
    <source>
        <dbReference type="SAM" id="MobiDB-lite"/>
    </source>
</evidence>
<evidence type="ECO:0000313" key="3">
    <source>
        <dbReference type="EMBL" id="PPQ97330.1"/>
    </source>
</evidence>
<dbReference type="EMBL" id="NHYE01001261">
    <property type="protein sequence ID" value="PPQ97330.1"/>
    <property type="molecule type" value="Genomic_DNA"/>
</dbReference>
<protein>
    <recommendedName>
        <fullName evidence="2">DUF6699 domain-containing protein</fullName>
    </recommendedName>
</protein>